<dbReference type="Gene3D" id="3.40.630.30">
    <property type="match status" value="1"/>
</dbReference>
<sequence>MTEMIYLDQVAPLPLGVEQQSPGFILRPGRTEDVNSLAELFSITYGQTTHPCQSPIYIYNAMISGLQKWFVVEIDSLIVGCLCIARRPWNQSVEVCYGVVHPDTRRAGLISSLVRLGLGSHFTEPTELGFYITRNIASHSVMKKIRAAVLVGHDGGPDMVDGIREYHLTAIHPRAADGFRHIAPWYADKSGTEFIGDYLYKSLRLEPEYDAYPATYLTGPQGTDQHGAFLYAYDTAAEALMLSGYVGASETWQGIMDELNALLQHWKSAQYVSACVLADKLELISRMIRLGFSITAYLPAWYQQDGARYDCILLVLQDFPQVPRSHGFDAEVSFFDRAYSRLANHLCNISPN</sequence>
<organism evidence="2 3">
    <name type="scientific">Pseudomonas fluorescens</name>
    <dbReference type="NCBI Taxonomy" id="294"/>
    <lineage>
        <taxon>Bacteria</taxon>
        <taxon>Pseudomonadati</taxon>
        <taxon>Pseudomonadota</taxon>
        <taxon>Gammaproteobacteria</taxon>
        <taxon>Pseudomonadales</taxon>
        <taxon>Pseudomonadaceae</taxon>
        <taxon>Pseudomonas</taxon>
    </lineage>
</organism>
<dbReference type="PROSITE" id="PS51186">
    <property type="entry name" value="GNAT"/>
    <property type="match status" value="1"/>
</dbReference>
<protein>
    <recommendedName>
        <fullName evidence="1">N-acetyltransferase domain-containing protein</fullName>
    </recommendedName>
</protein>
<comment type="caution">
    <text evidence="2">The sequence shown here is derived from an EMBL/GenBank/DDBJ whole genome shotgun (WGS) entry which is preliminary data.</text>
</comment>
<evidence type="ECO:0000313" key="3">
    <source>
        <dbReference type="Proteomes" id="UP000249493"/>
    </source>
</evidence>
<feature type="domain" description="N-acetyltransferase" evidence="1">
    <location>
        <begin position="24"/>
        <end position="175"/>
    </location>
</feature>
<dbReference type="InterPro" id="IPR016181">
    <property type="entry name" value="Acyl_CoA_acyltransferase"/>
</dbReference>
<name>A0A327N3H8_PSEFL</name>
<proteinExistence type="predicted"/>
<evidence type="ECO:0000313" key="2">
    <source>
        <dbReference type="EMBL" id="RAI69485.1"/>
    </source>
</evidence>
<dbReference type="RefSeq" id="WP_111283900.1">
    <property type="nucleotide sequence ID" value="NZ_QLIN01000005.1"/>
</dbReference>
<gene>
    <name evidence="2" type="ORF">DOZ80_15195</name>
</gene>
<dbReference type="Proteomes" id="UP000249493">
    <property type="component" value="Unassembled WGS sequence"/>
</dbReference>
<evidence type="ECO:0000259" key="1">
    <source>
        <dbReference type="PROSITE" id="PS51186"/>
    </source>
</evidence>
<accession>A0A327N3H8</accession>
<dbReference type="AlphaFoldDB" id="A0A327N3H8"/>
<dbReference type="InterPro" id="IPR000182">
    <property type="entry name" value="GNAT_dom"/>
</dbReference>
<dbReference type="SUPFAM" id="SSF55729">
    <property type="entry name" value="Acyl-CoA N-acyltransferases (Nat)"/>
    <property type="match status" value="1"/>
</dbReference>
<dbReference type="GO" id="GO:0016747">
    <property type="term" value="F:acyltransferase activity, transferring groups other than amino-acyl groups"/>
    <property type="evidence" value="ECO:0007669"/>
    <property type="project" value="InterPro"/>
</dbReference>
<reference evidence="2 3" key="1">
    <citation type="submission" date="2018-06" db="EMBL/GenBank/DDBJ databases">
        <authorList>
            <person name="Zhirakovskaya E."/>
        </authorList>
    </citation>
    <scope>NUCLEOTIDE SEQUENCE [LARGE SCALE GENOMIC DNA]</scope>
    <source>
        <strain evidence="2 3">LY3</strain>
    </source>
</reference>
<dbReference type="EMBL" id="QLIN01000005">
    <property type="protein sequence ID" value="RAI69485.1"/>
    <property type="molecule type" value="Genomic_DNA"/>
</dbReference>